<gene>
    <name evidence="2" type="ORF">TSPI_05894</name>
</gene>
<evidence type="ECO:0000313" key="3">
    <source>
        <dbReference type="Proteomes" id="UP001558632"/>
    </source>
</evidence>
<name>A0ABR3KGB5_TRISP</name>
<comment type="caution">
    <text evidence="2">The sequence shown here is derived from an EMBL/GenBank/DDBJ whole genome shotgun (WGS) entry which is preliminary data.</text>
</comment>
<proteinExistence type="predicted"/>
<protein>
    <submittedName>
        <fullName evidence="2">Transcriptional regulatory protein</fullName>
    </submittedName>
</protein>
<dbReference type="Proteomes" id="UP001558632">
    <property type="component" value="Unassembled WGS sequence"/>
</dbReference>
<organism evidence="2 3">
    <name type="scientific">Trichinella spiralis</name>
    <name type="common">Trichina worm</name>
    <dbReference type="NCBI Taxonomy" id="6334"/>
    <lineage>
        <taxon>Eukaryota</taxon>
        <taxon>Metazoa</taxon>
        <taxon>Ecdysozoa</taxon>
        <taxon>Nematoda</taxon>
        <taxon>Enoplea</taxon>
        <taxon>Dorylaimia</taxon>
        <taxon>Trichinellida</taxon>
        <taxon>Trichinellidae</taxon>
        <taxon>Trichinella</taxon>
    </lineage>
</organism>
<dbReference type="EMBL" id="JBEUSY010000340">
    <property type="protein sequence ID" value="KAL1237558.1"/>
    <property type="molecule type" value="Genomic_DNA"/>
</dbReference>
<evidence type="ECO:0000256" key="1">
    <source>
        <dbReference type="SAM" id="Phobius"/>
    </source>
</evidence>
<keyword evidence="1" id="KW-0472">Membrane</keyword>
<accession>A0ABR3KGB5</accession>
<reference evidence="2 3" key="1">
    <citation type="submission" date="2024-07" db="EMBL/GenBank/DDBJ databases">
        <title>Enhanced genomic and transcriptomic resources for Trichinella pseudospiralis and T. spiralis underpin the discovery of pronounced molecular differences between stages and species.</title>
        <authorList>
            <person name="Pasi K.K."/>
            <person name="La Rosa G."/>
            <person name="Gomez-Morales M.A."/>
            <person name="Tosini F."/>
            <person name="Sumanam S."/>
            <person name="Young N.D."/>
            <person name="Chang B.C."/>
            <person name="Robin G.B."/>
        </authorList>
    </citation>
    <scope>NUCLEOTIDE SEQUENCE [LARGE SCALE GENOMIC DNA]</scope>
    <source>
        <strain evidence="2">ISS534</strain>
    </source>
</reference>
<sequence>MIFLTCDKKRTMLFFISVVLWNVLFVVHKGESFNNSHLTIYVPRLDKVCHIEERNELKVFTNNAPYVTTFSNCIAECWLWENRDTFCIGILYDFSNNYCFLYNRLFKGGGDNSSNTHFYMLHTCLDANLVENFAEDGIIENVTRLNMVSLPALNEICIIERLPFINNFAANRLHKVLMLNILTCFAHCRVLNWTIPCNAVLFSREEGICLFLDYNDTDQESGTIRRNYAEFYSIKHCEFSRMPVVPNYDFPVAQSSFEFYIFNEQILMECKIEKKRLQQTYFSYITSLFSPVEFAHCLAICLNGYIKTASCDAIYYAENGYSCLCFYLSLNDTVESDSENLGLPIFVVKSCKPATTLPIQHLTNIHDFSNLSENDDEEVYSYSNGNALAAEANDALVQDSSVETAKLHKFMEICHIQRRIITEIDYVSVFTFNDPVWTLNMCLHRCRDNMHGESRCSAVLFSRLNRRCKLLSHANDANKYLIEPCEEFVSILTCAKDREMERIDNPEPVNFYLEELRQICKVEFYVLKNLTQWKELRQLNNVTTFNECLLHALWKACRFHVQQ</sequence>
<feature type="transmembrane region" description="Helical" evidence="1">
    <location>
        <begin position="12"/>
        <end position="28"/>
    </location>
</feature>
<keyword evidence="3" id="KW-1185">Reference proteome</keyword>
<keyword evidence="1" id="KW-0812">Transmembrane</keyword>
<evidence type="ECO:0000313" key="2">
    <source>
        <dbReference type="EMBL" id="KAL1237558.1"/>
    </source>
</evidence>
<keyword evidence="1" id="KW-1133">Transmembrane helix</keyword>